<protein>
    <recommendedName>
        <fullName evidence="1">C-methyltransferase domain-containing protein</fullName>
    </recommendedName>
</protein>
<dbReference type="InterPro" id="IPR013691">
    <property type="entry name" value="MeTrfase_14"/>
</dbReference>
<organism evidence="2 3">
    <name type="scientific">Tepiditoga spiralis</name>
    <dbReference type="NCBI Taxonomy" id="2108365"/>
    <lineage>
        <taxon>Bacteria</taxon>
        <taxon>Thermotogati</taxon>
        <taxon>Thermotogota</taxon>
        <taxon>Thermotogae</taxon>
        <taxon>Petrotogales</taxon>
        <taxon>Petrotogaceae</taxon>
        <taxon>Tepiditoga</taxon>
    </lineage>
</organism>
<dbReference type="AlphaFoldDB" id="A0A7G1G682"/>
<dbReference type="InParanoid" id="A0A7G1G682"/>
<dbReference type="Proteomes" id="UP000516361">
    <property type="component" value="Chromosome"/>
</dbReference>
<name>A0A7G1G682_9BACT</name>
<dbReference type="Gene3D" id="1.10.10.10">
    <property type="entry name" value="Winged helix-like DNA-binding domain superfamily/Winged helix DNA-binding domain"/>
    <property type="match status" value="1"/>
</dbReference>
<dbReference type="RefSeq" id="WP_190615425.1">
    <property type="nucleotide sequence ID" value="NZ_AP018712.1"/>
</dbReference>
<dbReference type="InterPro" id="IPR036388">
    <property type="entry name" value="WH-like_DNA-bd_sf"/>
</dbReference>
<dbReference type="EMBL" id="AP018712">
    <property type="protein sequence ID" value="BBE30313.1"/>
    <property type="molecule type" value="Genomic_DNA"/>
</dbReference>
<evidence type="ECO:0000313" key="3">
    <source>
        <dbReference type="Proteomes" id="UP000516361"/>
    </source>
</evidence>
<dbReference type="KEGG" id="ocy:OSSY52_04540"/>
<gene>
    <name evidence="2" type="ORF">OSSY52_04540</name>
</gene>
<dbReference type="SUPFAM" id="SSF53335">
    <property type="entry name" value="S-adenosyl-L-methionine-dependent methyltransferases"/>
    <property type="match status" value="1"/>
</dbReference>
<sequence length="215" mass="24831">MFKFEEYSFFNPSPNFREMVLLQIISKDSNVSQEILAKNAGIAPSMVNRYLKEFEEKKYINKVGKTRRSMQYKLTEDGIKRLQFLIVSYTSEVSKMYAETKISFDGVLYQIKNKSLKNIYLYGAGVVGGILLKVLNSENIEIKGFIDESPLKIGEKLYNIKIFSPESMKNKNYDAIIIASFRHYEEILKKAKNFGLKNIQIFKIDNEGKVSLKEA</sequence>
<dbReference type="InterPro" id="IPR029063">
    <property type="entry name" value="SAM-dependent_MTases_sf"/>
</dbReference>
<reference evidence="2 3" key="1">
    <citation type="submission" date="2018-06" db="EMBL/GenBank/DDBJ databases">
        <title>Genome sequencing of Oceanotoga sp. sy52.</title>
        <authorList>
            <person name="Mori K."/>
        </authorList>
    </citation>
    <scope>NUCLEOTIDE SEQUENCE [LARGE SCALE GENOMIC DNA]</scope>
    <source>
        <strain evidence="3">sy52</strain>
    </source>
</reference>
<proteinExistence type="predicted"/>
<evidence type="ECO:0000313" key="2">
    <source>
        <dbReference type="EMBL" id="BBE30313.1"/>
    </source>
</evidence>
<keyword evidence="3" id="KW-1185">Reference proteome</keyword>
<accession>A0A7G1G682</accession>
<dbReference type="Gene3D" id="3.40.50.720">
    <property type="entry name" value="NAD(P)-binding Rossmann-like Domain"/>
    <property type="match status" value="1"/>
</dbReference>
<feature type="domain" description="C-methyltransferase" evidence="1">
    <location>
        <begin position="98"/>
        <end position="195"/>
    </location>
</feature>
<dbReference type="Pfam" id="PF08484">
    <property type="entry name" value="Methyltransf_14"/>
    <property type="match status" value="1"/>
</dbReference>
<dbReference type="Pfam" id="PF13412">
    <property type="entry name" value="HTH_24"/>
    <property type="match status" value="1"/>
</dbReference>
<dbReference type="SUPFAM" id="SSF46785">
    <property type="entry name" value="Winged helix' DNA-binding domain"/>
    <property type="match status" value="1"/>
</dbReference>
<evidence type="ECO:0000259" key="1">
    <source>
        <dbReference type="Pfam" id="PF08484"/>
    </source>
</evidence>
<dbReference type="InterPro" id="IPR036390">
    <property type="entry name" value="WH_DNA-bd_sf"/>
</dbReference>